<keyword evidence="3" id="KW-1185">Reference proteome</keyword>
<dbReference type="AlphaFoldDB" id="A0A1Q9BUA4"/>
<feature type="non-terminal residue" evidence="2">
    <location>
        <position position="72"/>
    </location>
</feature>
<feature type="compositionally biased region" description="Basic and acidic residues" evidence="1">
    <location>
        <begin position="1"/>
        <end position="19"/>
    </location>
</feature>
<name>A0A1Q9BUA4_SYMMI</name>
<accession>A0A1Q9BUA4</accession>
<comment type="caution">
    <text evidence="2">The sequence shown here is derived from an EMBL/GenBank/DDBJ whole genome shotgun (WGS) entry which is preliminary data.</text>
</comment>
<dbReference type="Proteomes" id="UP000186817">
    <property type="component" value="Unassembled WGS sequence"/>
</dbReference>
<feature type="region of interest" description="Disordered" evidence="1">
    <location>
        <begin position="45"/>
        <end position="72"/>
    </location>
</feature>
<dbReference type="EMBL" id="LSRX01004144">
    <property type="protein sequence ID" value="OLP74180.1"/>
    <property type="molecule type" value="Genomic_DNA"/>
</dbReference>
<reference evidence="2 3" key="1">
    <citation type="submission" date="2016-02" db="EMBL/GenBank/DDBJ databases">
        <title>Genome analysis of coral dinoflagellate symbionts highlights evolutionary adaptations to a symbiotic lifestyle.</title>
        <authorList>
            <person name="Aranda M."/>
            <person name="Li Y."/>
            <person name="Liew Y.J."/>
            <person name="Baumgarten S."/>
            <person name="Simakov O."/>
            <person name="Wilson M."/>
            <person name="Piel J."/>
            <person name="Ashoor H."/>
            <person name="Bougouffa S."/>
            <person name="Bajic V.B."/>
            <person name="Ryu T."/>
            <person name="Ravasi T."/>
            <person name="Bayer T."/>
            <person name="Micklem G."/>
            <person name="Kim H."/>
            <person name="Bhak J."/>
            <person name="Lajeunesse T.C."/>
            <person name="Voolstra C.R."/>
        </authorList>
    </citation>
    <scope>NUCLEOTIDE SEQUENCE [LARGE SCALE GENOMIC DNA]</scope>
    <source>
        <strain evidence="2 3">CCMP2467</strain>
    </source>
</reference>
<evidence type="ECO:0000313" key="2">
    <source>
        <dbReference type="EMBL" id="OLP74180.1"/>
    </source>
</evidence>
<proteinExistence type="predicted"/>
<protein>
    <submittedName>
        <fullName evidence="2">Uncharacterized protein</fullName>
    </submittedName>
</protein>
<feature type="region of interest" description="Disordered" evidence="1">
    <location>
        <begin position="1"/>
        <end position="25"/>
    </location>
</feature>
<dbReference type="OrthoDB" id="439106at2759"/>
<sequence>MAPKRNKGERGEAHERGMEIQDLASVWDSSPDVRGVVDDIRAKKKDKQALLEDLDEGDDEDDYDSETEQDGA</sequence>
<organism evidence="2 3">
    <name type="scientific">Symbiodinium microadriaticum</name>
    <name type="common">Dinoflagellate</name>
    <name type="synonym">Zooxanthella microadriatica</name>
    <dbReference type="NCBI Taxonomy" id="2951"/>
    <lineage>
        <taxon>Eukaryota</taxon>
        <taxon>Sar</taxon>
        <taxon>Alveolata</taxon>
        <taxon>Dinophyceae</taxon>
        <taxon>Suessiales</taxon>
        <taxon>Symbiodiniaceae</taxon>
        <taxon>Symbiodinium</taxon>
    </lineage>
</organism>
<feature type="compositionally biased region" description="Acidic residues" evidence="1">
    <location>
        <begin position="52"/>
        <end position="72"/>
    </location>
</feature>
<gene>
    <name evidence="2" type="ORF">AK812_SmicGene46355</name>
</gene>
<evidence type="ECO:0000256" key="1">
    <source>
        <dbReference type="SAM" id="MobiDB-lite"/>
    </source>
</evidence>
<evidence type="ECO:0000313" key="3">
    <source>
        <dbReference type="Proteomes" id="UP000186817"/>
    </source>
</evidence>